<evidence type="ECO:0000256" key="1">
    <source>
        <dbReference type="ARBA" id="ARBA00010061"/>
    </source>
</evidence>
<reference evidence="4" key="1">
    <citation type="submission" date="2025-08" db="UniProtKB">
        <authorList>
            <consortium name="Ensembl"/>
        </authorList>
    </citation>
    <scope>IDENTIFICATION</scope>
</reference>
<dbReference type="GO" id="GO:0070507">
    <property type="term" value="P:regulation of microtubule cytoskeleton organization"/>
    <property type="evidence" value="ECO:0007669"/>
    <property type="project" value="TreeGrafter"/>
</dbReference>
<accession>A0A8C4JN91</accession>
<keyword evidence="2 3" id="KW-0175">Coiled coil</keyword>
<organism evidence="4 5">
    <name type="scientific">Dromaius novaehollandiae</name>
    <name type="common">Emu</name>
    <dbReference type="NCBI Taxonomy" id="8790"/>
    <lineage>
        <taxon>Eukaryota</taxon>
        <taxon>Metazoa</taxon>
        <taxon>Chordata</taxon>
        <taxon>Craniata</taxon>
        <taxon>Vertebrata</taxon>
        <taxon>Euteleostomi</taxon>
        <taxon>Archelosauria</taxon>
        <taxon>Archosauria</taxon>
        <taxon>Dinosauria</taxon>
        <taxon>Saurischia</taxon>
        <taxon>Theropoda</taxon>
        <taxon>Coelurosauria</taxon>
        <taxon>Aves</taxon>
        <taxon>Palaeognathae</taxon>
        <taxon>Casuariiformes</taxon>
        <taxon>Dromaiidae</taxon>
        <taxon>Dromaius</taxon>
    </lineage>
</organism>
<dbReference type="GO" id="GO:0008093">
    <property type="term" value="F:cytoskeletal anchor activity"/>
    <property type="evidence" value="ECO:0007669"/>
    <property type="project" value="InterPro"/>
</dbReference>
<dbReference type="AlphaFoldDB" id="A0A8C4JN91"/>
<evidence type="ECO:0000313" key="4">
    <source>
        <dbReference type="Ensembl" id="ENSDNVP00000011351.1"/>
    </source>
</evidence>
<dbReference type="GO" id="GO:0005829">
    <property type="term" value="C:cytosol"/>
    <property type="evidence" value="ECO:0007669"/>
    <property type="project" value="TreeGrafter"/>
</dbReference>
<dbReference type="InterPro" id="IPR018477">
    <property type="entry name" value="BICD"/>
</dbReference>
<dbReference type="PANTHER" id="PTHR31233:SF10">
    <property type="entry name" value="BICD CARGO ADAPTOR 2"/>
    <property type="match status" value="1"/>
</dbReference>
<dbReference type="PANTHER" id="PTHR31233">
    <property type="entry name" value="BICAUDAL D FAMILY MEMBER"/>
    <property type="match status" value="1"/>
</dbReference>
<keyword evidence="5" id="KW-1185">Reference proteome</keyword>
<reference evidence="4" key="2">
    <citation type="submission" date="2025-09" db="UniProtKB">
        <authorList>
            <consortium name="Ensembl"/>
        </authorList>
    </citation>
    <scope>IDENTIFICATION</scope>
</reference>
<protein>
    <submittedName>
        <fullName evidence="4">Uncharacterized protein</fullName>
    </submittedName>
</protein>
<evidence type="ECO:0000256" key="2">
    <source>
        <dbReference type="ARBA" id="ARBA00023054"/>
    </source>
</evidence>
<sequence>FAREEPVTWCVSGLRAEVLRLTAELQEATRAQEQAARCGLALLEENGELRQRCRDLEGQLEALSREEGPAPAQGGPRR</sequence>
<dbReference type="GO" id="GO:0005794">
    <property type="term" value="C:Golgi apparatus"/>
    <property type="evidence" value="ECO:0007669"/>
    <property type="project" value="TreeGrafter"/>
</dbReference>
<evidence type="ECO:0000256" key="3">
    <source>
        <dbReference type="SAM" id="Coils"/>
    </source>
</evidence>
<dbReference type="GO" id="GO:0072393">
    <property type="term" value="P:microtubule anchoring at microtubule organizing center"/>
    <property type="evidence" value="ECO:0007669"/>
    <property type="project" value="TreeGrafter"/>
</dbReference>
<proteinExistence type="inferred from homology"/>
<dbReference type="Ensembl" id="ENSDNVT00000013681.1">
    <property type="protein sequence ID" value="ENSDNVP00000011351.1"/>
    <property type="gene ID" value="ENSDNVG00000008017.1"/>
</dbReference>
<evidence type="ECO:0000313" key="5">
    <source>
        <dbReference type="Proteomes" id="UP000694423"/>
    </source>
</evidence>
<dbReference type="GO" id="GO:0070840">
    <property type="term" value="F:dynein complex binding"/>
    <property type="evidence" value="ECO:0007669"/>
    <property type="project" value="InterPro"/>
</dbReference>
<dbReference type="Proteomes" id="UP000694423">
    <property type="component" value="Unplaced"/>
</dbReference>
<comment type="similarity">
    <text evidence="1">Belongs to the BicD family.</text>
</comment>
<dbReference type="GO" id="GO:0034452">
    <property type="term" value="F:dynactin binding"/>
    <property type="evidence" value="ECO:0007669"/>
    <property type="project" value="TreeGrafter"/>
</dbReference>
<feature type="coiled-coil region" evidence="3">
    <location>
        <begin position="11"/>
        <end position="66"/>
    </location>
</feature>
<name>A0A8C4JN91_DRONO</name>